<feature type="transmembrane region" description="Helical" evidence="6">
    <location>
        <begin position="165"/>
        <end position="188"/>
    </location>
</feature>
<evidence type="ECO:0000256" key="1">
    <source>
        <dbReference type="ARBA" id="ARBA00004141"/>
    </source>
</evidence>
<dbReference type="HOGENOM" id="CLU_052841_0_0_1"/>
<dbReference type="Pfam" id="PF20684">
    <property type="entry name" value="Fung_rhodopsin"/>
    <property type="match status" value="1"/>
</dbReference>
<keyword evidence="4 6" id="KW-0472">Membrane</keyword>
<keyword evidence="3 6" id="KW-1133">Transmembrane helix</keyword>
<feature type="domain" description="Rhodopsin" evidence="7">
    <location>
        <begin position="109"/>
        <end position="215"/>
    </location>
</feature>
<dbReference type="InterPro" id="IPR049326">
    <property type="entry name" value="Rhodopsin_dom_fungi"/>
</dbReference>
<keyword evidence="9" id="KW-1185">Reference proteome</keyword>
<dbReference type="eggNOG" id="ENOG502SMVQ">
    <property type="taxonomic scope" value="Eukaryota"/>
</dbReference>
<dbReference type="InParanoid" id="S8ENB8"/>
<comment type="similarity">
    <text evidence="5">Belongs to the SAT4 family.</text>
</comment>
<dbReference type="EMBL" id="KE504123">
    <property type="protein sequence ID" value="EPT05663.1"/>
    <property type="molecule type" value="Genomic_DNA"/>
</dbReference>
<reference evidence="8 9" key="1">
    <citation type="journal article" date="2012" name="Science">
        <title>The Paleozoic origin of enzymatic lignin decomposition reconstructed from 31 fungal genomes.</title>
        <authorList>
            <person name="Floudas D."/>
            <person name="Binder M."/>
            <person name="Riley R."/>
            <person name="Barry K."/>
            <person name="Blanchette R.A."/>
            <person name="Henrissat B."/>
            <person name="Martinez A.T."/>
            <person name="Otillar R."/>
            <person name="Spatafora J.W."/>
            <person name="Yadav J.S."/>
            <person name="Aerts A."/>
            <person name="Benoit I."/>
            <person name="Boyd A."/>
            <person name="Carlson A."/>
            <person name="Copeland A."/>
            <person name="Coutinho P.M."/>
            <person name="de Vries R.P."/>
            <person name="Ferreira P."/>
            <person name="Findley K."/>
            <person name="Foster B."/>
            <person name="Gaskell J."/>
            <person name="Glotzer D."/>
            <person name="Gorecki P."/>
            <person name="Heitman J."/>
            <person name="Hesse C."/>
            <person name="Hori C."/>
            <person name="Igarashi K."/>
            <person name="Jurgens J.A."/>
            <person name="Kallen N."/>
            <person name="Kersten P."/>
            <person name="Kohler A."/>
            <person name="Kuees U."/>
            <person name="Kumar T.K.A."/>
            <person name="Kuo A."/>
            <person name="LaButti K."/>
            <person name="Larrondo L.F."/>
            <person name="Lindquist E."/>
            <person name="Ling A."/>
            <person name="Lombard V."/>
            <person name="Lucas S."/>
            <person name="Lundell T."/>
            <person name="Martin R."/>
            <person name="McLaughlin D.J."/>
            <person name="Morgenstern I."/>
            <person name="Morin E."/>
            <person name="Murat C."/>
            <person name="Nagy L.G."/>
            <person name="Nolan M."/>
            <person name="Ohm R.A."/>
            <person name="Patyshakuliyeva A."/>
            <person name="Rokas A."/>
            <person name="Ruiz-Duenas F.J."/>
            <person name="Sabat G."/>
            <person name="Salamov A."/>
            <person name="Samejima M."/>
            <person name="Schmutz J."/>
            <person name="Slot J.C."/>
            <person name="St John F."/>
            <person name="Stenlid J."/>
            <person name="Sun H."/>
            <person name="Sun S."/>
            <person name="Syed K."/>
            <person name="Tsang A."/>
            <person name="Wiebenga A."/>
            <person name="Young D."/>
            <person name="Pisabarro A."/>
            <person name="Eastwood D.C."/>
            <person name="Martin F."/>
            <person name="Cullen D."/>
            <person name="Grigoriev I.V."/>
            <person name="Hibbett D.S."/>
        </authorList>
    </citation>
    <scope>NUCLEOTIDE SEQUENCE</scope>
    <source>
        <strain evidence="9">FP-58527</strain>
    </source>
</reference>
<feature type="transmembrane region" description="Helical" evidence="6">
    <location>
        <begin position="71"/>
        <end position="97"/>
    </location>
</feature>
<name>S8ENB8_FOMSC</name>
<comment type="subcellular location">
    <subcellularLocation>
        <location evidence="1">Membrane</location>
        <topology evidence="1">Multi-pass membrane protein</topology>
    </subcellularLocation>
</comment>
<protein>
    <recommendedName>
        <fullName evidence="7">Rhodopsin domain-containing protein</fullName>
    </recommendedName>
</protein>
<organism evidence="8 9">
    <name type="scientific">Fomitopsis schrenkii</name>
    <name type="common">Brown rot fungus</name>
    <dbReference type="NCBI Taxonomy" id="2126942"/>
    <lineage>
        <taxon>Eukaryota</taxon>
        <taxon>Fungi</taxon>
        <taxon>Dikarya</taxon>
        <taxon>Basidiomycota</taxon>
        <taxon>Agaricomycotina</taxon>
        <taxon>Agaricomycetes</taxon>
        <taxon>Polyporales</taxon>
        <taxon>Fomitopsis</taxon>
    </lineage>
</organism>
<dbReference type="OrthoDB" id="444631at2759"/>
<keyword evidence="2 6" id="KW-0812">Transmembrane</keyword>
<gene>
    <name evidence="8" type="ORF">FOMPIDRAFT_1044980</name>
</gene>
<feature type="transmembrane region" description="Helical" evidence="6">
    <location>
        <begin position="194"/>
        <end position="215"/>
    </location>
</feature>
<evidence type="ECO:0000256" key="3">
    <source>
        <dbReference type="ARBA" id="ARBA00022989"/>
    </source>
</evidence>
<evidence type="ECO:0000256" key="4">
    <source>
        <dbReference type="ARBA" id="ARBA00023136"/>
    </source>
</evidence>
<sequence>MVEALLKLKLTSAICSFFAVATTCYRLSLRGDRFWWDDACAFISMVFLLLQIASVFMHLDDPHVLTHLDRVAAYYIMAATFYTIIWTARLAILYSVIRINPSPKARRVCEPMPEWRNAVSPQCPLDKQVAICQLVTDILADLLLIIAPLRLIWGMSAEDGTRRRLMIIFSTSIVTTIVSLVHAALILTDGGIKVVIAAIVEDTFSLIVCNLPVVVTAIMRKAGQPDEDTDHATQSTFGWRVATRTGKTFATTTGTVDSGTAMGLTTVNLRDLTTHTATVLSNPTLTQIEQTHTVQVVVDGDHKEDAAPHAPPQRSIVWITPEALHGTESREDVDK</sequence>
<proteinExistence type="inferred from homology"/>
<feature type="transmembrane region" description="Helical" evidence="6">
    <location>
        <begin position="39"/>
        <end position="59"/>
    </location>
</feature>
<evidence type="ECO:0000256" key="5">
    <source>
        <dbReference type="ARBA" id="ARBA00038359"/>
    </source>
</evidence>
<accession>S8ENB8</accession>
<dbReference type="PANTHER" id="PTHR33048">
    <property type="entry name" value="PTH11-LIKE INTEGRAL MEMBRANE PROTEIN (AFU_ORTHOLOGUE AFUA_5G11245)"/>
    <property type="match status" value="1"/>
</dbReference>
<dbReference type="AlphaFoldDB" id="S8ENB8"/>
<evidence type="ECO:0000313" key="8">
    <source>
        <dbReference type="EMBL" id="EPT05663.1"/>
    </source>
</evidence>
<dbReference type="STRING" id="743788.S8ENB8"/>
<dbReference type="GO" id="GO:0016020">
    <property type="term" value="C:membrane"/>
    <property type="evidence" value="ECO:0007669"/>
    <property type="project" value="UniProtKB-SubCell"/>
</dbReference>
<evidence type="ECO:0000256" key="2">
    <source>
        <dbReference type="ARBA" id="ARBA00022692"/>
    </source>
</evidence>
<evidence type="ECO:0000259" key="7">
    <source>
        <dbReference type="Pfam" id="PF20684"/>
    </source>
</evidence>
<dbReference type="Proteomes" id="UP000015241">
    <property type="component" value="Unassembled WGS sequence"/>
</dbReference>
<dbReference type="PANTHER" id="PTHR33048:SF47">
    <property type="entry name" value="INTEGRAL MEMBRANE PROTEIN-RELATED"/>
    <property type="match status" value="1"/>
</dbReference>
<feature type="transmembrane region" description="Helical" evidence="6">
    <location>
        <begin position="6"/>
        <end position="27"/>
    </location>
</feature>
<dbReference type="InterPro" id="IPR052337">
    <property type="entry name" value="SAT4-like"/>
</dbReference>
<evidence type="ECO:0000313" key="9">
    <source>
        <dbReference type="Proteomes" id="UP000015241"/>
    </source>
</evidence>
<evidence type="ECO:0000256" key="6">
    <source>
        <dbReference type="SAM" id="Phobius"/>
    </source>
</evidence>